<evidence type="ECO:0000313" key="6">
    <source>
        <dbReference type="EMBL" id="KAE9147915.1"/>
    </source>
</evidence>
<feature type="chain" id="PRO_5036166203" description="RxLR effector protein" evidence="1">
    <location>
        <begin position="24"/>
        <end position="82"/>
    </location>
</feature>
<evidence type="ECO:0000313" key="17">
    <source>
        <dbReference type="Proteomes" id="UP000488956"/>
    </source>
</evidence>
<evidence type="ECO:0000313" key="9">
    <source>
        <dbReference type="EMBL" id="KAE9312391.1"/>
    </source>
</evidence>
<dbReference type="Proteomes" id="UP000488956">
    <property type="component" value="Unassembled WGS sequence"/>
</dbReference>
<reference evidence="10 11" key="1">
    <citation type="submission" date="2018-08" db="EMBL/GenBank/DDBJ databases">
        <title>Genomic investigation of the strawberry pathogen Phytophthora fragariae indicates pathogenicity is determined by transcriptional variation in three key races.</title>
        <authorList>
            <person name="Adams T.M."/>
            <person name="Armitage A.D."/>
            <person name="Sobczyk M.K."/>
            <person name="Bates H.J."/>
            <person name="Dunwell J.M."/>
            <person name="Nellist C.F."/>
            <person name="Harrison R.J."/>
        </authorList>
    </citation>
    <scope>NUCLEOTIDE SEQUENCE [LARGE SCALE GENOMIC DNA]</scope>
    <source>
        <strain evidence="9 12">A4</strain>
        <strain evidence="8 13">BC-1</strain>
        <strain evidence="7 11">NOV-27</strain>
        <strain evidence="6 14">NOV-5</strain>
        <strain evidence="5 15">NOV-71</strain>
        <strain evidence="2 10">NOV-9</strain>
        <strain evidence="4 17">ONT-3</strain>
        <strain evidence="3 16">SCRP245</strain>
    </source>
</reference>
<dbReference type="Proteomes" id="UP000440367">
    <property type="component" value="Unassembled WGS sequence"/>
</dbReference>
<dbReference type="EMBL" id="QXFW01000158">
    <property type="protein sequence ID" value="KAE9022617.1"/>
    <property type="molecule type" value="Genomic_DNA"/>
</dbReference>
<dbReference type="EMBL" id="QXGD01000067">
    <property type="protein sequence ID" value="KAE9255068.1"/>
    <property type="molecule type" value="Genomic_DNA"/>
</dbReference>
<dbReference type="AlphaFoldDB" id="A0A6A3UD80"/>
<evidence type="ECO:0000313" key="14">
    <source>
        <dbReference type="Proteomes" id="UP000440732"/>
    </source>
</evidence>
<evidence type="ECO:0000256" key="1">
    <source>
        <dbReference type="SAM" id="SignalP"/>
    </source>
</evidence>
<dbReference type="Proteomes" id="UP000429523">
    <property type="component" value="Unassembled WGS sequence"/>
</dbReference>
<dbReference type="EMBL" id="QXGA01000320">
    <property type="protein sequence ID" value="KAE9147915.1"/>
    <property type="molecule type" value="Genomic_DNA"/>
</dbReference>
<evidence type="ECO:0000313" key="15">
    <source>
        <dbReference type="Proteomes" id="UP000441208"/>
    </source>
</evidence>
<keyword evidence="11" id="KW-1185">Reference proteome</keyword>
<dbReference type="EMBL" id="QXGF01000095">
    <property type="protein sequence ID" value="KAE8947023.1"/>
    <property type="molecule type" value="Genomic_DNA"/>
</dbReference>
<evidence type="ECO:0000313" key="7">
    <source>
        <dbReference type="EMBL" id="KAE9222495.1"/>
    </source>
</evidence>
<comment type="caution">
    <text evidence="6">The sequence shown here is derived from an EMBL/GenBank/DDBJ whole genome shotgun (WGS) entry which is preliminary data.</text>
</comment>
<gene>
    <name evidence="9" type="ORF">PF001_g9252</name>
    <name evidence="8" type="ORF">PF002_g2533</name>
    <name evidence="7" type="ORF">PF005_g6667</name>
    <name evidence="6" type="ORF">PF006_g7450</name>
    <name evidence="5" type="ORF">PF007_g5413</name>
    <name evidence="2" type="ORF">PF009_g3367</name>
    <name evidence="4" type="ORF">PF010_g6007</name>
    <name evidence="3" type="ORF">PF011_g4367</name>
</gene>
<evidence type="ECO:0000313" key="10">
    <source>
        <dbReference type="Proteomes" id="UP000429523"/>
    </source>
</evidence>
<evidence type="ECO:0000313" key="11">
    <source>
        <dbReference type="Proteomes" id="UP000433483"/>
    </source>
</evidence>
<feature type="signal peptide" evidence="1">
    <location>
        <begin position="1"/>
        <end position="23"/>
    </location>
</feature>
<dbReference type="EMBL" id="QXFX01000234">
    <property type="protein sequence ID" value="KAE9124454.1"/>
    <property type="molecule type" value="Genomic_DNA"/>
</dbReference>
<sequence>MKGSPRKVTLVTAVALVTVAVCASDKRRWPATSGAGPRSLRGASQCEPRYGSAFSASLHTLMDGSLQTFAAIEPHFRNRPAD</sequence>
<evidence type="ECO:0000313" key="4">
    <source>
        <dbReference type="EMBL" id="KAE9124454.1"/>
    </source>
</evidence>
<protein>
    <recommendedName>
        <fullName evidence="18">RxLR effector protein</fullName>
    </recommendedName>
</protein>
<organism evidence="6 14">
    <name type="scientific">Phytophthora fragariae</name>
    <dbReference type="NCBI Taxonomy" id="53985"/>
    <lineage>
        <taxon>Eukaryota</taxon>
        <taxon>Sar</taxon>
        <taxon>Stramenopiles</taxon>
        <taxon>Oomycota</taxon>
        <taxon>Peronosporomycetes</taxon>
        <taxon>Peronosporales</taxon>
        <taxon>Peronosporaceae</taxon>
        <taxon>Phytophthora</taxon>
    </lineage>
</organism>
<accession>A0A6A3UD80</accession>
<dbReference type="Proteomes" id="UP000433483">
    <property type="component" value="Unassembled WGS sequence"/>
</dbReference>
<dbReference type="Proteomes" id="UP000460718">
    <property type="component" value="Unassembled WGS sequence"/>
</dbReference>
<name>A0A6A3UD80_9STRA</name>
<evidence type="ECO:0000313" key="8">
    <source>
        <dbReference type="EMBL" id="KAE9255068.1"/>
    </source>
</evidence>
<evidence type="ECO:0000313" key="16">
    <source>
        <dbReference type="Proteomes" id="UP000460718"/>
    </source>
</evidence>
<evidence type="ECO:0000313" key="13">
    <source>
        <dbReference type="Proteomes" id="UP000440367"/>
    </source>
</evidence>
<evidence type="ECO:0000313" key="5">
    <source>
        <dbReference type="EMBL" id="KAE9127987.1"/>
    </source>
</evidence>
<evidence type="ECO:0000313" key="2">
    <source>
        <dbReference type="EMBL" id="KAE8947023.1"/>
    </source>
</evidence>
<evidence type="ECO:0000313" key="3">
    <source>
        <dbReference type="EMBL" id="KAE9022617.1"/>
    </source>
</evidence>
<dbReference type="Proteomes" id="UP000440732">
    <property type="component" value="Unassembled WGS sequence"/>
</dbReference>
<dbReference type="EMBL" id="QXFZ01000189">
    <property type="protein sequence ID" value="KAE9127987.1"/>
    <property type="molecule type" value="Genomic_DNA"/>
</dbReference>
<dbReference type="Proteomes" id="UP000441208">
    <property type="component" value="Unassembled WGS sequence"/>
</dbReference>
<dbReference type="EMBL" id="QXGB01000253">
    <property type="protein sequence ID" value="KAE9222495.1"/>
    <property type="molecule type" value="Genomic_DNA"/>
</dbReference>
<proteinExistence type="predicted"/>
<keyword evidence="1" id="KW-0732">Signal</keyword>
<dbReference type="Proteomes" id="UP000437068">
    <property type="component" value="Unassembled WGS sequence"/>
</dbReference>
<dbReference type="EMBL" id="QXGE01000442">
    <property type="protein sequence ID" value="KAE9312391.1"/>
    <property type="molecule type" value="Genomic_DNA"/>
</dbReference>
<evidence type="ECO:0008006" key="18">
    <source>
        <dbReference type="Google" id="ProtNLM"/>
    </source>
</evidence>
<evidence type="ECO:0000313" key="12">
    <source>
        <dbReference type="Proteomes" id="UP000437068"/>
    </source>
</evidence>